<proteinExistence type="predicted"/>
<dbReference type="Pfam" id="PF07983">
    <property type="entry name" value="X8"/>
    <property type="match status" value="1"/>
</dbReference>
<comment type="caution">
    <text evidence="13">The sequence shown here is derived from an EMBL/GenBank/DDBJ whole genome shotgun (WGS) entry which is preliminary data.</text>
</comment>
<dbReference type="SUPFAM" id="SSF52833">
    <property type="entry name" value="Thioredoxin-like"/>
    <property type="match status" value="1"/>
</dbReference>
<dbReference type="Gene3D" id="1.20.58.1040">
    <property type="match status" value="1"/>
</dbReference>
<dbReference type="InterPro" id="IPR013766">
    <property type="entry name" value="Thioredoxin_domain"/>
</dbReference>
<keyword evidence="2" id="KW-1003">Cell membrane</keyword>
<name>A0A8X8Y859_SALSN</name>
<feature type="signal peptide" evidence="11">
    <location>
        <begin position="1"/>
        <end position="22"/>
    </location>
</feature>
<evidence type="ECO:0000256" key="10">
    <source>
        <dbReference type="ARBA" id="ARBA00023288"/>
    </source>
</evidence>
<dbReference type="Gene3D" id="3.40.30.10">
    <property type="entry name" value="Glutaredoxin"/>
    <property type="match status" value="1"/>
</dbReference>
<feature type="chain" id="PRO_5036467786" description="Thioredoxin domain-containing protein" evidence="11">
    <location>
        <begin position="23"/>
        <end position="258"/>
    </location>
</feature>
<keyword evidence="9" id="KW-0676">Redox-active center</keyword>
<keyword evidence="8" id="KW-0325">Glycoprotein</keyword>
<dbReference type="PROSITE" id="PS00194">
    <property type="entry name" value="THIOREDOXIN_1"/>
    <property type="match status" value="1"/>
</dbReference>
<evidence type="ECO:0000256" key="3">
    <source>
        <dbReference type="ARBA" id="ARBA00022622"/>
    </source>
</evidence>
<keyword evidence="10" id="KW-0449">Lipoprotein</keyword>
<evidence type="ECO:0000256" key="1">
    <source>
        <dbReference type="ARBA" id="ARBA00004609"/>
    </source>
</evidence>
<evidence type="ECO:0000259" key="12">
    <source>
        <dbReference type="PROSITE" id="PS51352"/>
    </source>
</evidence>
<sequence length="258" mass="27706">MAATLFAFKAVALLLGATLSAAASTWCVVRSDASEQVMQRALDYACSTGADCAPIQSSGLCYLPNTLPAHASYAINSYYQRKRTNDPTACSFAGAAAIATTDPSYGSCNYPSSPSPIVHSYIRLLDLTVCFVIVDKSTIEEMAAEEGQVIATNSVDEWKQLFQKGVESKKLVVVDFTASWCGPCRFIAPILAEIAKKTPHIIVAKVDVDELKPVAAEFGVEAMPTFVFLKEGKEIDRVVGARKEDLQAKITKHGTVVA</sequence>
<dbReference type="InterPro" id="IPR017937">
    <property type="entry name" value="Thioredoxin_CS"/>
</dbReference>
<dbReference type="GO" id="GO:0009506">
    <property type="term" value="C:plasmodesma"/>
    <property type="evidence" value="ECO:0007669"/>
    <property type="project" value="UniProtKB-ARBA"/>
</dbReference>
<keyword evidence="6" id="KW-0472">Membrane</keyword>
<dbReference type="AlphaFoldDB" id="A0A8X8Y859"/>
<evidence type="ECO:0000256" key="4">
    <source>
        <dbReference type="ARBA" id="ARBA00022729"/>
    </source>
</evidence>
<keyword evidence="5" id="KW-0249">Electron transport</keyword>
<dbReference type="FunFam" id="3.40.30.10:FF:000245">
    <property type="entry name" value="Thioredoxin"/>
    <property type="match status" value="1"/>
</dbReference>
<dbReference type="Pfam" id="PF00085">
    <property type="entry name" value="Thioredoxin"/>
    <property type="match status" value="1"/>
</dbReference>
<dbReference type="FunFam" id="1.20.58.1040:FF:000001">
    <property type="entry name" value="Glucan endo-1,3-beta-glucosidase 4"/>
    <property type="match status" value="1"/>
</dbReference>
<evidence type="ECO:0000256" key="5">
    <source>
        <dbReference type="ARBA" id="ARBA00022982"/>
    </source>
</evidence>
<reference evidence="13" key="2">
    <citation type="submission" date="2020-08" db="EMBL/GenBank/DDBJ databases">
        <title>Plant Genome Project.</title>
        <authorList>
            <person name="Zhang R.-G."/>
        </authorList>
    </citation>
    <scope>NUCLEOTIDE SEQUENCE</scope>
    <source>
        <strain evidence="13">Huo1</strain>
        <tissue evidence="13">Leaf</tissue>
    </source>
</reference>
<reference evidence="13" key="1">
    <citation type="submission" date="2018-01" db="EMBL/GenBank/DDBJ databases">
        <authorList>
            <person name="Mao J.F."/>
        </authorList>
    </citation>
    <scope>NUCLEOTIDE SEQUENCE</scope>
    <source>
        <strain evidence="13">Huo1</strain>
        <tissue evidence="13">Leaf</tissue>
    </source>
</reference>
<dbReference type="InterPro" id="IPR012946">
    <property type="entry name" value="X8"/>
</dbReference>
<keyword evidence="7" id="KW-1015">Disulfide bond</keyword>
<dbReference type="InterPro" id="IPR050620">
    <property type="entry name" value="Thioredoxin_H-type-like"/>
</dbReference>
<dbReference type="SMART" id="SM00768">
    <property type="entry name" value="X8"/>
    <property type="match status" value="1"/>
</dbReference>
<keyword evidence="3" id="KW-0336">GPI-anchor</keyword>
<dbReference type="Proteomes" id="UP000298416">
    <property type="component" value="Unassembled WGS sequence"/>
</dbReference>
<evidence type="ECO:0000313" key="14">
    <source>
        <dbReference type="Proteomes" id="UP000298416"/>
    </source>
</evidence>
<evidence type="ECO:0000256" key="6">
    <source>
        <dbReference type="ARBA" id="ARBA00023136"/>
    </source>
</evidence>
<dbReference type="PANTHER" id="PTHR10438:SF444">
    <property type="entry name" value="THIOREDOXIN H-TYPE 1"/>
    <property type="match status" value="1"/>
</dbReference>
<organism evidence="13">
    <name type="scientific">Salvia splendens</name>
    <name type="common">Scarlet sage</name>
    <dbReference type="NCBI Taxonomy" id="180675"/>
    <lineage>
        <taxon>Eukaryota</taxon>
        <taxon>Viridiplantae</taxon>
        <taxon>Streptophyta</taxon>
        <taxon>Embryophyta</taxon>
        <taxon>Tracheophyta</taxon>
        <taxon>Spermatophyta</taxon>
        <taxon>Magnoliopsida</taxon>
        <taxon>eudicotyledons</taxon>
        <taxon>Gunneridae</taxon>
        <taxon>Pentapetalae</taxon>
        <taxon>asterids</taxon>
        <taxon>lamiids</taxon>
        <taxon>Lamiales</taxon>
        <taxon>Lamiaceae</taxon>
        <taxon>Nepetoideae</taxon>
        <taxon>Mentheae</taxon>
        <taxon>Salviinae</taxon>
        <taxon>Salvia</taxon>
        <taxon>Salvia subgen. Calosphace</taxon>
        <taxon>core Calosphace</taxon>
    </lineage>
</organism>
<accession>A0A8X8Y859</accession>
<comment type="subcellular location">
    <subcellularLocation>
        <location evidence="1">Cell membrane</location>
        <topology evidence="1">Lipid-anchor</topology>
        <topology evidence="1">GPI-anchor</topology>
    </subcellularLocation>
</comment>
<keyword evidence="14" id="KW-1185">Reference proteome</keyword>
<evidence type="ECO:0000256" key="11">
    <source>
        <dbReference type="SAM" id="SignalP"/>
    </source>
</evidence>
<evidence type="ECO:0000313" key="13">
    <source>
        <dbReference type="EMBL" id="KAG6428175.1"/>
    </source>
</evidence>
<gene>
    <name evidence="13" type="ORF">SASPL_112425</name>
</gene>
<evidence type="ECO:0000256" key="7">
    <source>
        <dbReference type="ARBA" id="ARBA00023157"/>
    </source>
</evidence>
<keyword evidence="4 11" id="KW-0732">Signal</keyword>
<keyword evidence="5" id="KW-0813">Transport</keyword>
<feature type="domain" description="Thioredoxin" evidence="12">
    <location>
        <begin position="131"/>
        <end position="255"/>
    </location>
</feature>
<dbReference type="GO" id="GO:0098552">
    <property type="term" value="C:side of membrane"/>
    <property type="evidence" value="ECO:0007669"/>
    <property type="project" value="UniProtKB-KW"/>
</dbReference>
<dbReference type="CDD" id="cd02947">
    <property type="entry name" value="TRX_family"/>
    <property type="match status" value="1"/>
</dbReference>
<dbReference type="GO" id="GO:0005886">
    <property type="term" value="C:plasma membrane"/>
    <property type="evidence" value="ECO:0007669"/>
    <property type="project" value="UniProtKB-SubCell"/>
</dbReference>
<evidence type="ECO:0000256" key="8">
    <source>
        <dbReference type="ARBA" id="ARBA00023180"/>
    </source>
</evidence>
<protein>
    <recommendedName>
        <fullName evidence="12">Thioredoxin domain-containing protein</fullName>
    </recommendedName>
</protein>
<evidence type="ECO:0000256" key="9">
    <source>
        <dbReference type="ARBA" id="ARBA00023284"/>
    </source>
</evidence>
<dbReference type="EMBL" id="PNBA02000004">
    <property type="protein sequence ID" value="KAG6428175.1"/>
    <property type="molecule type" value="Genomic_DNA"/>
</dbReference>
<dbReference type="PRINTS" id="PR00421">
    <property type="entry name" value="THIOREDOXIN"/>
</dbReference>
<dbReference type="PROSITE" id="PS51352">
    <property type="entry name" value="THIOREDOXIN_2"/>
    <property type="match status" value="1"/>
</dbReference>
<dbReference type="InterPro" id="IPR036249">
    <property type="entry name" value="Thioredoxin-like_sf"/>
</dbReference>
<dbReference type="PANTHER" id="PTHR10438">
    <property type="entry name" value="THIOREDOXIN"/>
    <property type="match status" value="1"/>
</dbReference>
<evidence type="ECO:0000256" key="2">
    <source>
        <dbReference type="ARBA" id="ARBA00022475"/>
    </source>
</evidence>